<evidence type="ECO:0000313" key="4">
    <source>
        <dbReference type="Proteomes" id="UP000501128"/>
    </source>
</evidence>
<feature type="domain" description="PKD/Chitinase" evidence="1">
    <location>
        <begin position="1219"/>
        <end position="1284"/>
    </location>
</feature>
<dbReference type="Gene3D" id="2.60.40.740">
    <property type="match status" value="6"/>
</dbReference>
<dbReference type="InterPro" id="IPR025883">
    <property type="entry name" value="Cadherin-like_domain"/>
</dbReference>
<dbReference type="InterPro" id="IPR035986">
    <property type="entry name" value="PKD_dom_sf"/>
</dbReference>
<dbReference type="SUPFAM" id="SSF49373">
    <property type="entry name" value="Invasin/intimin cell-adhesion fragments"/>
    <property type="match status" value="1"/>
</dbReference>
<dbReference type="SUPFAM" id="SSF49313">
    <property type="entry name" value="Cadherin-like"/>
    <property type="match status" value="3"/>
</dbReference>
<dbReference type="GO" id="GO:0004553">
    <property type="term" value="F:hydrolase activity, hydrolyzing O-glycosyl compounds"/>
    <property type="evidence" value="ECO:0007669"/>
    <property type="project" value="UniProtKB-ARBA"/>
</dbReference>
<dbReference type="InterPro" id="IPR006644">
    <property type="entry name" value="Cadg"/>
</dbReference>
<keyword evidence="4" id="KW-1185">Reference proteome</keyword>
<dbReference type="SMART" id="SM00736">
    <property type="entry name" value="CADG"/>
    <property type="match status" value="3"/>
</dbReference>
<dbReference type="EMBL" id="CP051678">
    <property type="protein sequence ID" value="QJD81676.1"/>
    <property type="molecule type" value="Genomic_DNA"/>
</dbReference>
<dbReference type="InterPro" id="IPR025667">
    <property type="entry name" value="SprB_repeat"/>
</dbReference>
<dbReference type="KEGG" id="srho:HH216_25380"/>
<gene>
    <name evidence="3" type="ORF">HH216_25380</name>
</gene>
<dbReference type="InterPro" id="IPR022409">
    <property type="entry name" value="PKD/Chitinase_dom"/>
</dbReference>
<feature type="domain" description="PKD/Chitinase" evidence="1">
    <location>
        <begin position="1287"/>
        <end position="1361"/>
    </location>
</feature>
<dbReference type="Pfam" id="PF18676">
    <property type="entry name" value="MBG_2"/>
    <property type="match status" value="1"/>
</dbReference>
<evidence type="ECO:0000259" key="1">
    <source>
        <dbReference type="SMART" id="SM00089"/>
    </source>
</evidence>
<feature type="domain" description="Dystroglycan-type cadherin-like" evidence="2">
    <location>
        <begin position="2014"/>
        <end position="2106"/>
    </location>
</feature>
<feature type="domain" description="PKD/Chitinase" evidence="1">
    <location>
        <begin position="1139"/>
        <end position="1210"/>
    </location>
</feature>
<sequence length="2297" mass="233033">MDFTVGTVELWLRPDWVANSRTANPCIVAVRSGGSATTTRYSLHIDNNLQKIGLFNGSSYLTRPYSFQTGTWYHVAFVMGATNTQIYINGVSIGFTGNAINTATTGLDFKIGTAEDEGGSLFQPELFKGAFDELRFWNVERTQAQIQANMNAPIAANSSGIHAYYPIDAGINCMDVLKDYGPNGFDGRLGNYAPVITPTQTNVSCFGGINGSATANVRSGIAPYSYSWTPTANSTNAIGGLAAGTYSLIVTDSQGCTATQGYTITQPAAVVGGTGVVTNVSCFGGSNGSINLTPSGGTAPYSFNWGGGIITEDRAGLVAGTYSVVITDANGCQVTRTFTITQPASAVSGTSVVTNIACNGASNGAINLTPGGGTAPYTFNWGGGITTEDRSGLVAGTYSVIITDANGCTASLNISVTQPASTVGGTGVATSVSCFGASNGSINLTPSGGTTPYTFNWGGGITTEDRTGLAAGTYSVIITDANGCTATRNFTVTQPASAVGGTSVVTNLACNGASNGAINLTPVGGTSPYTFNWGNNVVTEDRMGLAAGAYTVVITDAKGCTGSLTISVTQPTNIAIMPTTQTNVACNGGSNGSATVSVSGGAGSYSYSWSPSGGTSATATGLSAGAYTVEVTDASNCQATRMITITEPAVLAITSSQANPSAYGASDGSATASVSGGTAPYTYSWSSGGTGATAGGLSAGTYKVTVTDANGCQKTVAYTLTQPAASNDNSIGNLVISGGSLTPAFAPGTLTYSADVVYATERISLTPTVDPNATVKINGKTVTNQAAFSVPLSVGSNTIKIEVTAQDGTVKIYTLTVTRTQNTQTITFNAISEKTYGNTDFKLGAVASSELPIRYESSNPAVATVDADGTVQIIKVGTVDFTAAQKGNAIYTPALSVKQTLVIKPASLTIRADNQCENGSAMPKLTLIYTGFVNGETALNLIKQPTITTTATAESQAGTYPIIVQGAESDNYAIKYVNGALTIAAATLTADGYITCAKPTVTLTATGGVSYALSDGQTSTTGVFTVSKAGEYTVTVTTGEGCVATAAVAVSAFAAAPQVTLANDGPITCVKPVVTLTASPTLLNCASVAYAYSGPGLVDPKAAYGIAQASAAGVYSVTITDGYGCTATAETTVAADQQLPVVTLTSNGPLSCAKTSVTLIATGGVSYQFDGGVDTQSGNTAMVTKAGVYSVKATATNGCLATKQITVTGDQTAPTAGLTSNGPLTCDRPIVTLTASGGKTYRFGIGATVLGETTATVREAGIYSVTVTAANGCTAVTSTAVTGDQAVPTAELSNSGPLTCANAAVTLTATGKGSYRFSQGAAQIETGNTATVSAAGVYSVTVTAANGCTATAQSTVKANTDLPVVSLISNGPLTCAKPTATLTAGGTGTYRFSTGALQIDGGNTATVATAGVYSVTVTGENGCAAVATTAVELNSEIKAPTLTASALVTEKLPVQVTASGCTGTISWNVQGGTGVADGALYTLAQPANYTLTARCTVGACTSTDATPLVVSIRPGDFAIASVNTVSCLLVNASRGEYSVKFTPVYSGLTGAPVSFSVINEKLPTDAVAPYTLRLYSDNPTITLVAAQVGSGEARFAYSWRAVCSGNTGENRPPVATSIPAQQLIQNQPYQLDLTAYFADPDGQVLSFYAEGLPAGLSLTGGRISGTPSTAGVSQVTFTAIDPGSLQVSTLVSLNVSSSVSTPTPMPGAFAITGVTTVNCEVVSAGERRVSLMPQYSGLNGQPVAFSVKNETAPTTLAGPYSVRLYMDNPVVTLLATQSGSTVSYQYSWLAACGTTAPTPNPIPTNVAPVVAIPLASQTATVGRGYSLYISRNTFSDANGDVLTLSVGNLPAGLSYSSSLSAITGTPAQAGESMIQVTATDGGGLSVSTSFRLTIVAPTQPTPTPTPGTFAIASVNTVNCEVVSASERRVIFMPLYTGVDGQPITFAVKNEMASTTAPGPYALRVYTDNPTLTLTATQSGATVSYQYNWLAGCGTTTPVNPNPTPNPTPTNVAPVVAVALTDQSATTGQNYSLTIPAGTFTDANNDALTISVSGLPAGLNFTAGSTTITGMPMLADQSVIMVTATDAGGLLVTTSFKLTVVAPTQTTPMPTPNPTPGTFAIASVNTVNCEVLAGAERRVRFTPIYSGASGTPISFSIVNEMSTTTALGPYSLRVYTDNPTITLVAEQGGTVVSYRYEWLKGCNPNGRQGALETVRPLQVTVLGNPVTGESTEVLISGAEGQPVQVQIVDLLGHAVHQQSIPQAATIERLSLPLGRSQGLLLLRVSTPAQQQQIKLLRP</sequence>
<dbReference type="Gene3D" id="3.30.160.710">
    <property type="match status" value="1"/>
</dbReference>
<feature type="domain" description="PKD/Chitinase" evidence="1">
    <location>
        <begin position="1614"/>
        <end position="1698"/>
    </location>
</feature>
<feature type="domain" description="Dystroglycan-type cadherin-like" evidence="2">
    <location>
        <begin position="1613"/>
        <end position="1702"/>
    </location>
</feature>
<feature type="domain" description="PKD/Chitinase" evidence="1">
    <location>
        <begin position="568"/>
        <end position="648"/>
    </location>
</feature>
<dbReference type="SMART" id="SM00089">
    <property type="entry name" value="PKD"/>
    <property type="match status" value="7"/>
</dbReference>
<dbReference type="Proteomes" id="UP000501128">
    <property type="component" value="Plasmid unnamed1"/>
</dbReference>
<proteinExistence type="predicted"/>
<evidence type="ECO:0000259" key="2">
    <source>
        <dbReference type="SMART" id="SM00736"/>
    </source>
</evidence>
<dbReference type="Pfam" id="PF12733">
    <property type="entry name" value="Cadherin-like"/>
    <property type="match status" value="1"/>
</dbReference>
<accession>A0A7L5DTD2</accession>
<dbReference type="Pfam" id="PF05345">
    <property type="entry name" value="He_PIG"/>
    <property type="match status" value="3"/>
</dbReference>
<dbReference type="InterPro" id="IPR015919">
    <property type="entry name" value="Cadherin-like_sf"/>
</dbReference>
<feature type="domain" description="PKD/Chitinase" evidence="1">
    <location>
        <begin position="985"/>
        <end position="1055"/>
    </location>
</feature>
<dbReference type="InterPro" id="IPR041286">
    <property type="entry name" value="MBG_2"/>
</dbReference>
<dbReference type="GO" id="GO:0005975">
    <property type="term" value="P:carbohydrate metabolic process"/>
    <property type="evidence" value="ECO:0007669"/>
    <property type="project" value="UniProtKB-ARBA"/>
</dbReference>
<dbReference type="Pfam" id="PF13573">
    <property type="entry name" value="SprB"/>
    <property type="match status" value="7"/>
</dbReference>
<dbReference type="GO" id="GO:0005509">
    <property type="term" value="F:calcium ion binding"/>
    <property type="evidence" value="ECO:0007669"/>
    <property type="project" value="InterPro"/>
</dbReference>
<dbReference type="InterPro" id="IPR008964">
    <property type="entry name" value="Invasin/intimin_cell_adhesion"/>
</dbReference>
<reference evidence="3 4" key="1">
    <citation type="submission" date="2020-04" db="EMBL/GenBank/DDBJ databases">
        <title>Genome sequencing of novel species.</title>
        <authorList>
            <person name="Heo J."/>
            <person name="Kim S.-J."/>
            <person name="Kim J.-S."/>
            <person name="Hong S.-B."/>
            <person name="Kwon S.-W."/>
        </authorList>
    </citation>
    <scope>NUCLEOTIDE SEQUENCE [LARGE SCALE GENOMIC DNA]</scope>
    <source>
        <strain evidence="3 4">CJU-R4</strain>
        <plasmid evidence="3 4">unnamed1</plasmid>
    </source>
</reference>
<dbReference type="Pfam" id="PF13385">
    <property type="entry name" value="Laminin_G_3"/>
    <property type="match status" value="1"/>
</dbReference>
<name>A0A7L5DTD2_9BACT</name>
<evidence type="ECO:0008006" key="5">
    <source>
        <dbReference type="Google" id="ProtNLM"/>
    </source>
</evidence>
<feature type="domain" description="Dystroglycan-type cadherin-like" evidence="2">
    <location>
        <begin position="1809"/>
        <end position="1901"/>
    </location>
</feature>
<dbReference type="Gene3D" id="2.60.40.1080">
    <property type="match status" value="1"/>
</dbReference>
<dbReference type="Gene3D" id="2.60.40.10">
    <property type="entry name" value="Immunoglobulins"/>
    <property type="match status" value="3"/>
</dbReference>
<dbReference type="InterPro" id="IPR013783">
    <property type="entry name" value="Ig-like_fold"/>
</dbReference>
<dbReference type="SUPFAM" id="SSF49899">
    <property type="entry name" value="Concanavalin A-like lectins/glucanases"/>
    <property type="match status" value="1"/>
</dbReference>
<dbReference type="Gene3D" id="2.60.120.200">
    <property type="match status" value="1"/>
</dbReference>
<dbReference type="GO" id="GO:0016020">
    <property type="term" value="C:membrane"/>
    <property type="evidence" value="ECO:0007669"/>
    <property type="project" value="InterPro"/>
</dbReference>
<dbReference type="SUPFAM" id="SSF49299">
    <property type="entry name" value="PKD domain"/>
    <property type="match status" value="1"/>
</dbReference>
<protein>
    <recommendedName>
        <fullName evidence="5">Staphylococcus aureus surface protein A</fullName>
    </recommendedName>
</protein>
<feature type="domain" description="PKD/Chitinase" evidence="1">
    <location>
        <begin position="650"/>
        <end position="721"/>
    </location>
</feature>
<evidence type="ECO:0000313" key="3">
    <source>
        <dbReference type="EMBL" id="QJD81676.1"/>
    </source>
</evidence>
<keyword evidence="3" id="KW-0614">Plasmid</keyword>
<geneLocation type="plasmid" evidence="3 4">
    <name>unnamed1</name>
</geneLocation>
<dbReference type="InterPro" id="IPR013320">
    <property type="entry name" value="ConA-like_dom_sf"/>
</dbReference>
<organism evidence="3 4">
    <name type="scientific">Spirosoma rhododendri</name>
    <dbReference type="NCBI Taxonomy" id="2728024"/>
    <lineage>
        <taxon>Bacteria</taxon>
        <taxon>Pseudomonadati</taxon>
        <taxon>Bacteroidota</taxon>
        <taxon>Cytophagia</taxon>
        <taxon>Cytophagales</taxon>
        <taxon>Cytophagaceae</taxon>
        <taxon>Spirosoma</taxon>
    </lineage>
</organism>